<feature type="chain" id="PRO_5009928314" evidence="1">
    <location>
        <begin position="23"/>
        <end position="1213"/>
    </location>
</feature>
<protein>
    <submittedName>
        <fullName evidence="3">RHS repeat-associated core domain-containing protein</fullName>
    </submittedName>
</protein>
<dbReference type="PANTHER" id="PTHR32305">
    <property type="match status" value="1"/>
</dbReference>
<evidence type="ECO:0000259" key="2">
    <source>
        <dbReference type="Pfam" id="PF20041"/>
    </source>
</evidence>
<sequence>MIKIKHYSIQIILLLLTLYTQAQTPATILKGNTTTPYIVTGDETLVATQSIILGPTTWIKAGSTFLAKINADEYTPFALSNGNFIFTRKYQTALKSTEDIVNDSDVLESVIYHDGLGRPIQSIAIKASPGKTDIISHTAYDNIGRQEKEYLPYPDNNGLLASYRNSFTAVNGINDYYKLNYPDDINNLVPNPYSQKQFDNSPLNRVLSQASPGKDWALGSGHEIKLEYETNTATATDNVKLYVVITALNSEGVYIPAVASAINYSNNQLYKTITKNENWVSGKNNTTEEFKNKEGQVILKRTYSDYGSQTEVKHDTYYIYDTYGNLTYVLPPKAEGLTDNLTLNELGYQYRYDTKNRLVEKKLPGKEWEYIVYDKLDRPVLTQDANLKALNKWLFTKYDAFSRPVYTGEYVNTVKKTRSSVQELINQSTVLYETKQTTATNINGTSVNYSNNAFPNTNTDINVFTINYYDDYLNIDLDGGTTVVSYNITPITNAKGLSTCSKVRILGTTNWTTSVNYYDTKARSIYTYSKNNYLGTIGTVKNQFDFSGKVLESTTTHQKGSDSPVIIINTFVYDHTGRLLTQKQKINNQAQETIFTNTYDNLGQLLTKGVGGASANLQAVNYKYNIRGWLKNINDINTLGNDLFAFKINYNTPTAGTALYNGNISQTFWRTNNNDTSLKNYTYTYDDLNRLTTATDNLGHYNENPSYDKNGNILTIFRNGNTIPNTPNYGTIDNLVYSYDSGNKLLKVEDNANNAQGFNNGTSGSNTDYSYDLNGNMITDANKGITAISYNHLNLPVQITSQGGNINYMYDATGAKQRKIVNGITTDYAGGFQYENNVLQFFPQPEGYVSKTNGIFEYIYQYKDHLGNIRLSYDKNLSIVEENNYYPFGLKQTDNNNMVNSLGNATAQKYKYNGKELQDELGLNFYDYGARNYDPALGRWMNVDPLAEKMRRFSPYNYAFNNPVRFIDPDGMEPNDWIRRIGENGKSTFFFDSTIKTQEQATQTYGSDVQIVKEGTKTFSTSNGKEDGRYSYTYHNDGTVTNTNNGVVNFYGDTKIETAGGTTIVNPSHREGYFSGASLSETTGLGFSLEAGVVSDPTGGKALYFSIGGNAGMGGGIGGKGGVIKPTGSNPFSVNDFPGFSSSTSWGTDSPIGGYGIERGGSEGDTFFGYGEPTSSNTRPYTYTSLSTGGPSSPSLKAGATINGTYTFTINLN</sequence>
<evidence type="ECO:0000313" key="3">
    <source>
        <dbReference type="EMBL" id="SHM96804.1"/>
    </source>
</evidence>
<feature type="signal peptide" evidence="1">
    <location>
        <begin position="1"/>
        <end position="22"/>
    </location>
</feature>
<dbReference type="InterPro" id="IPR050708">
    <property type="entry name" value="T6SS_VgrG/RHS"/>
</dbReference>
<feature type="domain" description="DUF6443" evidence="2">
    <location>
        <begin position="87"/>
        <end position="230"/>
    </location>
</feature>
<dbReference type="InterPro" id="IPR022385">
    <property type="entry name" value="Rhs_assc_core"/>
</dbReference>
<keyword evidence="4" id="KW-1185">Reference proteome</keyword>
<dbReference type="InterPro" id="IPR045619">
    <property type="entry name" value="DUF6443"/>
</dbReference>
<dbReference type="PANTHER" id="PTHR32305:SF15">
    <property type="entry name" value="PROTEIN RHSA-RELATED"/>
    <property type="match status" value="1"/>
</dbReference>
<evidence type="ECO:0000256" key="1">
    <source>
        <dbReference type="SAM" id="SignalP"/>
    </source>
</evidence>
<evidence type="ECO:0000313" key="4">
    <source>
        <dbReference type="Proteomes" id="UP000184028"/>
    </source>
</evidence>
<dbReference type="Proteomes" id="UP000184028">
    <property type="component" value="Unassembled WGS sequence"/>
</dbReference>
<dbReference type="Pfam" id="PF20041">
    <property type="entry name" value="DUF6443"/>
    <property type="match status" value="1"/>
</dbReference>
<dbReference type="STRING" id="946677.SAMN05444484_1173"/>
<dbReference type="NCBIfam" id="TIGR03696">
    <property type="entry name" value="Rhs_assc_core"/>
    <property type="match status" value="1"/>
</dbReference>
<proteinExistence type="predicted"/>
<dbReference type="AlphaFoldDB" id="A0A1M7N0A6"/>
<accession>A0A1M7N0A6</accession>
<reference evidence="4" key="1">
    <citation type="submission" date="2016-11" db="EMBL/GenBank/DDBJ databases">
        <authorList>
            <person name="Varghese N."/>
            <person name="Submissions S."/>
        </authorList>
    </citation>
    <scope>NUCLEOTIDE SEQUENCE [LARGE SCALE GENOMIC DNA]</scope>
    <source>
        <strain evidence="4">DSM 24724</strain>
    </source>
</reference>
<keyword evidence="1" id="KW-0732">Signal</keyword>
<gene>
    <name evidence="3" type="ORF">SAMN05444484_1173</name>
</gene>
<dbReference type="EMBL" id="FRBT01000017">
    <property type="protein sequence ID" value="SHM96804.1"/>
    <property type="molecule type" value="Genomic_DNA"/>
</dbReference>
<organism evidence="3 4">
    <name type="scientific">Flavobacterium chilense</name>
    <dbReference type="NCBI Taxonomy" id="946677"/>
    <lineage>
        <taxon>Bacteria</taxon>
        <taxon>Pseudomonadati</taxon>
        <taxon>Bacteroidota</taxon>
        <taxon>Flavobacteriia</taxon>
        <taxon>Flavobacteriales</taxon>
        <taxon>Flavobacteriaceae</taxon>
        <taxon>Flavobacterium</taxon>
    </lineage>
</organism>
<dbReference type="Gene3D" id="2.180.10.10">
    <property type="entry name" value="RHS repeat-associated core"/>
    <property type="match status" value="1"/>
</dbReference>
<name>A0A1M7N0A6_9FLAO</name>